<dbReference type="PROSITE" id="PS00092">
    <property type="entry name" value="N6_MTASE"/>
    <property type="match status" value="1"/>
</dbReference>
<dbReference type="Proteomes" id="UP000318384">
    <property type="component" value="Chromosome"/>
</dbReference>
<dbReference type="InterPro" id="IPR001091">
    <property type="entry name" value="RM_Methyltransferase"/>
</dbReference>
<dbReference type="GO" id="GO:0008170">
    <property type="term" value="F:N-methyltransferase activity"/>
    <property type="evidence" value="ECO:0007669"/>
    <property type="project" value="InterPro"/>
</dbReference>
<dbReference type="SUPFAM" id="SSF53335">
    <property type="entry name" value="S-adenosyl-L-methionine-dependent methyltransferases"/>
    <property type="match status" value="1"/>
</dbReference>
<dbReference type="InterPro" id="IPR002052">
    <property type="entry name" value="DNA_methylase_N6_adenine_CS"/>
</dbReference>
<keyword evidence="6" id="KW-1185">Reference proteome</keyword>
<sequence length="549" mass="63020">MTKWTDKLYLQECNNGLKKYKNKIDLIFADPPYNIGFSYDVYDDNKECSEYLNWSEQWIKSSINALKPTGALWIAIGDEYVAELKMIAQKNGLHLRNWVIWYYTFGVHCNKKFGRSHTHLLYFVKDPNKFTFNDDDIRVPSARQLIYNDKRANSSGKVPDNTWILRPQDASETFNHDQDTWYFARIAGTFKERAGFHGCQMPEQLLGRIIRSCSNPDDVVLDPFSGSGSTLCVAKKLGRRWLGFDISPEYIQLAQARIDSVRSGDPLEGPEDPLKSAPSVAVKKRKNEGINNELIIKAFKKVSKGNSVDKIIADPVLNASFVDECSLLKVRGRPSEWNLTLMGMRKTGHFPEIKATKRVQMPFQKMDPFEYASEIALRRMLDMGYPSLDHILCDPYAASRFDSYARSLAPGFRSFDYRWAALRIRKEARAWKNSSEQLPKNKLRKKINSFDLAEISLKKIPDSPAVYALKRGSDTSLPVYIGETWNLLDRVERTLSTMSALNQFVPNSGDWVLEHYESRNSDHIERRGLQSYLIGQTRPKMNFLELAAL</sequence>
<dbReference type="PANTHER" id="PTHR13370">
    <property type="entry name" value="RNA METHYLASE-RELATED"/>
    <property type="match status" value="1"/>
</dbReference>
<proteinExistence type="inferred from homology"/>
<dbReference type="EC" id="2.1.1.72" evidence="5"/>
<dbReference type="RefSeq" id="WP_145179094.1">
    <property type="nucleotide sequence ID" value="NZ_CP037422.1"/>
</dbReference>
<evidence type="ECO:0000259" key="4">
    <source>
        <dbReference type="Pfam" id="PF01555"/>
    </source>
</evidence>
<dbReference type="InterPro" id="IPR029063">
    <property type="entry name" value="SAM-dependent_MTases_sf"/>
</dbReference>
<accession>A0A517X194</accession>
<keyword evidence="2 5" id="KW-0489">Methyltransferase</keyword>
<evidence type="ECO:0000256" key="3">
    <source>
        <dbReference type="ARBA" id="ARBA00022679"/>
    </source>
</evidence>
<dbReference type="Pfam" id="PF01555">
    <property type="entry name" value="N6_N4_Mtase"/>
    <property type="match status" value="1"/>
</dbReference>
<comment type="similarity">
    <text evidence="1">Belongs to the N(4)/N(6)-methyltransferase family.</text>
</comment>
<evidence type="ECO:0000256" key="2">
    <source>
        <dbReference type="ARBA" id="ARBA00022603"/>
    </source>
</evidence>
<reference evidence="5 6" key="1">
    <citation type="submission" date="2019-03" db="EMBL/GenBank/DDBJ databases">
        <title>Deep-cultivation of Planctomycetes and their phenomic and genomic characterization uncovers novel biology.</title>
        <authorList>
            <person name="Wiegand S."/>
            <person name="Jogler M."/>
            <person name="Boedeker C."/>
            <person name="Pinto D."/>
            <person name="Vollmers J."/>
            <person name="Rivas-Marin E."/>
            <person name="Kohn T."/>
            <person name="Peeters S.H."/>
            <person name="Heuer A."/>
            <person name="Rast P."/>
            <person name="Oberbeckmann S."/>
            <person name="Bunk B."/>
            <person name="Jeske O."/>
            <person name="Meyerdierks A."/>
            <person name="Storesund J.E."/>
            <person name="Kallscheuer N."/>
            <person name="Luecker S."/>
            <person name="Lage O.M."/>
            <person name="Pohl T."/>
            <person name="Merkel B.J."/>
            <person name="Hornburger P."/>
            <person name="Mueller R.-W."/>
            <person name="Bruemmer F."/>
            <person name="Labrenz M."/>
            <person name="Spormann A.M."/>
            <person name="Op den Camp H."/>
            <person name="Overmann J."/>
            <person name="Amann R."/>
            <person name="Jetten M.S.M."/>
            <person name="Mascher T."/>
            <person name="Medema M.H."/>
            <person name="Devos D.P."/>
            <person name="Kaster A.-K."/>
            <person name="Ovreas L."/>
            <person name="Rohde M."/>
            <person name="Galperin M.Y."/>
            <person name="Jogler C."/>
        </authorList>
    </citation>
    <scope>NUCLEOTIDE SEQUENCE [LARGE SCALE GENOMIC DNA]</scope>
    <source>
        <strain evidence="5 6">V202</strain>
    </source>
</reference>
<dbReference type="InterPro" id="IPR002941">
    <property type="entry name" value="DNA_methylase_N4/N6"/>
</dbReference>
<dbReference type="GO" id="GO:0005737">
    <property type="term" value="C:cytoplasm"/>
    <property type="evidence" value="ECO:0007669"/>
    <property type="project" value="TreeGrafter"/>
</dbReference>
<gene>
    <name evidence="5" type="primary">yhdJ_2</name>
    <name evidence="5" type="ORF">V202x_46950</name>
</gene>
<dbReference type="AlphaFoldDB" id="A0A517X194"/>
<keyword evidence="3 5" id="KW-0808">Transferase</keyword>
<dbReference type="EMBL" id="CP037422">
    <property type="protein sequence ID" value="QDU11276.1"/>
    <property type="molecule type" value="Genomic_DNA"/>
</dbReference>
<dbReference type="PRINTS" id="PR00508">
    <property type="entry name" value="S21N4MTFRASE"/>
</dbReference>
<name>A0A517X194_9PLAN</name>
<feature type="domain" description="DNA methylase N-4/N-6" evidence="4">
    <location>
        <begin position="24"/>
        <end position="255"/>
    </location>
</feature>
<organism evidence="5 6">
    <name type="scientific">Gimesia aquarii</name>
    <dbReference type="NCBI Taxonomy" id="2527964"/>
    <lineage>
        <taxon>Bacteria</taxon>
        <taxon>Pseudomonadati</taxon>
        <taxon>Planctomycetota</taxon>
        <taxon>Planctomycetia</taxon>
        <taxon>Planctomycetales</taxon>
        <taxon>Planctomycetaceae</taxon>
        <taxon>Gimesia</taxon>
    </lineage>
</organism>
<dbReference type="OrthoDB" id="9773571at2"/>
<dbReference type="PANTHER" id="PTHR13370:SF3">
    <property type="entry name" value="TRNA (GUANINE(10)-N2)-METHYLTRANSFERASE HOMOLOG"/>
    <property type="match status" value="1"/>
</dbReference>
<dbReference type="GO" id="GO:0032259">
    <property type="term" value="P:methylation"/>
    <property type="evidence" value="ECO:0007669"/>
    <property type="project" value="UniProtKB-KW"/>
</dbReference>
<dbReference type="REBASE" id="357111">
    <property type="entry name" value="M.PbaV202ORF46950P"/>
</dbReference>
<evidence type="ECO:0000256" key="1">
    <source>
        <dbReference type="ARBA" id="ARBA00006594"/>
    </source>
</evidence>
<protein>
    <submittedName>
        <fullName evidence="5">DNA adenine methyltransferase YhdJ</fullName>
        <ecNumber evidence="5">2.1.1.72</ecNumber>
    </submittedName>
</protein>
<evidence type="ECO:0000313" key="5">
    <source>
        <dbReference type="EMBL" id="QDU11276.1"/>
    </source>
</evidence>
<dbReference type="Gene3D" id="3.40.50.150">
    <property type="entry name" value="Vaccinia Virus protein VP39"/>
    <property type="match status" value="1"/>
</dbReference>
<dbReference type="GO" id="GO:0003677">
    <property type="term" value="F:DNA binding"/>
    <property type="evidence" value="ECO:0007669"/>
    <property type="project" value="InterPro"/>
</dbReference>
<dbReference type="GO" id="GO:0009007">
    <property type="term" value="F:site-specific DNA-methyltransferase (adenine-specific) activity"/>
    <property type="evidence" value="ECO:0007669"/>
    <property type="project" value="UniProtKB-EC"/>
</dbReference>
<evidence type="ECO:0000313" key="6">
    <source>
        <dbReference type="Proteomes" id="UP000318384"/>
    </source>
</evidence>